<keyword evidence="6" id="KW-1185">Reference proteome</keyword>
<feature type="region of interest" description="Disordered" evidence="4">
    <location>
        <begin position="441"/>
        <end position="466"/>
    </location>
</feature>
<sequence length="640" mass="70057">MAEIDTTPLESVKAAVDLFDRGSQQSRLSPDGNEEDQIAILTKELATCKLQLEVRENQHKQATMQVEALQKAVQELSGQYEKDCMDAHLRIAQLEAENISIMSRQSETDGECEALRGELAAVRADLDAARASVAFVLREVEAMETRAILEREGTKDALARILQLNETVLSSAVAAIRAEEERSVFFQESTLQLLDSDRNLEVIRRQIEMMERMEMELLAKTVEVEYLRAELKQAKEIYVSPPRDSDATTVLSAAGCSNLDGHDQVQGREQTAVEDTEAELEFTFQHSPGLSFVSDEIFRQDSHAVPSGGSQMEFGISEDLAENQNKQGAAVMVGDTTVAEGNSDAQETRCLVAKISGEDNYANQPRVKFKCTEADSNQEPAEPDGALPDFTTCQANDVIVQDHVDTKADASFVLESSRDDFQSVHSDAKDVISIAEADDVASAANQEPRAEPAAAPTSTPREGSSDTCAFATEIVSKDEDEFYTKELEPEPGQGTRQLDGYVLVSTGGDAGAGADVAVKDKQLDEARTEISDLRFSLEEAVRRAELAEEAKAALERELREEIRRKHTPSRRRATSDSEDGWRPAAAREGARPTTPARPRPTSSSTSGTPSRALRSARPGGEDMPPPRCLTLGKVLNMKYK</sequence>
<evidence type="ECO:0000256" key="1">
    <source>
        <dbReference type="ARBA" id="ARBA00005485"/>
    </source>
</evidence>
<accession>A0A811MSK6</accession>
<dbReference type="Proteomes" id="UP000604825">
    <property type="component" value="Unassembled WGS sequence"/>
</dbReference>
<dbReference type="AlphaFoldDB" id="A0A811MSK6"/>
<reference evidence="5" key="1">
    <citation type="submission" date="2020-10" db="EMBL/GenBank/DDBJ databases">
        <authorList>
            <person name="Han B."/>
            <person name="Lu T."/>
            <person name="Zhao Q."/>
            <person name="Huang X."/>
            <person name="Zhao Y."/>
        </authorList>
    </citation>
    <scope>NUCLEOTIDE SEQUENCE</scope>
</reference>
<dbReference type="PANTHER" id="PTHR32054">
    <property type="entry name" value="HEAVY CHAIN, PUTATIVE, EXPRESSED-RELATED-RELATED"/>
    <property type="match status" value="1"/>
</dbReference>
<dbReference type="OrthoDB" id="673185at2759"/>
<dbReference type="GO" id="GO:0009904">
    <property type="term" value="P:chloroplast accumulation movement"/>
    <property type="evidence" value="ECO:0007669"/>
    <property type="project" value="TreeGrafter"/>
</dbReference>
<evidence type="ECO:0000256" key="3">
    <source>
        <dbReference type="SAM" id="Coils"/>
    </source>
</evidence>
<feature type="region of interest" description="Disordered" evidence="4">
    <location>
        <begin position="556"/>
        <end position="640"/>
    </location>
</feature>
<evidence type="ECO:0000256" key="4">
    <source>
        <dbReference type="SAM" id="MobiDB-lite"/>
    </source>
</evidence>
<dbReference type="PANTHER" id="PTHR32054:SF17">
    <property type="entry name" value="EXPRESSED PROTEIN"/>
    <property type="match status" value="1"/>
</dbReference>
<proteinExistence type="inferred from homology"/>
<gene>
    <name evidence="5" type="ORF">NCGR_LOCUS6261</name>
</gene>
<organism evidence="5 6">
    <name type="scientific">Miscanthus lutarioriparius</name>
    <dbReference type="NCBI Taxonomy" id="422564"/>
    <lineage>
        <taxon>Eukaryota</taxon>
        <taxon>Viridiplantae</taxon>
        <taxon>Streptophyta</taxon>
        <taxon>Embryophyta</taxon>
        <taxon>Tracheophyta</taxon>
        <taxon>Spermatophyta</taxon>
        <taxon>Magnoliopsida</taxon>
        <taxon>Liliopsida</taxon>
        <taxon>Poales</taxon>
        <taxon>Poaceae</taxon>
        <taxon>PACMAD clade</taxon>
        <taxon>Panicoideae</taxon>
        <taxon>Andropogonodae</taxon>
        <taxon>Andropogoneae</taxon>
        <taxon>Saccharinae</taxon>
        <taxon>Miscanthus</taxon>
    </lineage>
</organism>
<dbReference type="GO" id="GO:0005829">
    <property type="term" value="C:cytosol"/>
    <property type="evidence" value="ECO:0007669"/>
    <property type="project" value="TreeGrafter"/>
</dbReference>
<name>A0A811MSK6_9POAL</name>
<feature type="coiled-coil region" evidence="3">
    <location>
        <begin position="52"/>
        <end position="79"/>
    </location>
</feature>
<comment type="caution">
    <text evidence="5">The sequence shown here is derived from an EMBL/GenBank/DDBJ whole genome shotgun (WGS) entry which is preliminary data.</text>
</comment>
<protein>
    <submittedName>
        <fullName evidence="5">Uncharacterized protein</fullName>
    </submittedName>
</protein>
<evidence type="ECO:0000313" key="5">
    <source>
        <dbReference type="EMBL" id="CAD6210145.1"/>
    </source>
</evidence>
<evidence type="ECO:0000256" key="2">
    <source>
        <dbReference type="ARBA" id="ARBA00023054"/>
    </source>
</evidence>
<feature type="compositionally biased region" description="Low complexity" evidence="4">
    <location>
        <begin position="582"/>
        <end position="612"/>
    </location>
</feature>
<keyword evidence="2 3" id="KW-0175">Coiled coil</keyword>
<feature type="compositionally biased region" description="Polar residues" evidence="4">
    <location>
        <begin position="456"/>
        <end position="466"/>
    </location>
</feature>
<dbReference type="EMBL" id="CAJGYO010000002">
    <property type="protein sequence ID" value="CAD6210145.1"/>
    <property type="molecule type" value="Genomic_DNA"/>
</dbReference>
<comment type="similarity">
    <text evidence="1">Belongs to the WEB family.</text>
</comment>
<dbReference type="GO" id="GO:0009903">
    <property type="term" value="P:chloroplast avoidance movement"/>
    <property type="evidence" value="ECO:0007669"/>
    <property type="project" value="TreeGrafter"/>
</dbReference>
<evidence type="ECO:0000313" key="6">
    <source>
        <dbReference type="Proteomes" id="UP000604825"/>
    </source>
</evidence>